<evidence type="ECO:0008006" key="3">
    <source>
        <dbReference type="Google" id="ProtNLM"/>
    </source>
</evidence>
<protein>
    <recommendedName>
        <fullName evidence="3">Enoyl-CoA hydratase</fullName>
    </recommendedName>
</protein>
<dbReference type="InterPro" id="IPR029045">
    <property type="entry name" value="ClpP/crotonase-like_dom_sf"/>
</dbReference>
<proteinExistence type="predicted"/>
<accession>A0ABT5VME4</accession>
<name>A0ABT5VME4_9BACT</name>
<dbReference type="SUPFAM" id="SSF52096">
    <property type="entry name" value="ClpP/crotonase"/>
    <property type="match status" value="1"/>
</dbReference>
<gene>
    <name evidence="1" type="ORF">L3049_01175</name>
</gene>
<dbReference type="EMBL" id="JAKJSC010000001">
    <property type="protein sequence ID" value="MDE5416601.1"/>
    <property type="molecule type" value="Genomic_DNA"/>
</dbReference>
<dbReference type="RefSeq" id="WP_275107943.1">
    <property type="nucleotide sequence ID" value="NZ_JAKJSC010000001.1"/>
</dbReference>
<evidence type="ECO:0000313" key="1">
    <source>
        <dbReference type="EMBL" id="MDE5416601.1"/>
    </source>
</evidence>
<sequence length="251" mass="30004">MIENISSKYFRTEFVQGVMMLKLDYSIFLEKETFVHKNELLEFLDEINSKDEIKTLVINNEHPEYSIDQFKSKWNSIFEESDYESAILRVFRSFNQVFLKIKSLEKVIISINSKPITPMLFCFSMVADLRFASQEFYLDNDNCNMLNIPKGGAVFSEYHLMYLNPLKLLFYTDKVFSDELYNKHIIDGIFNKEELINKVLLIANRYNKFNYIEIEAVKIFEHKKQRKFEFALQKEDEFLLTCIRKMKNKSK</sequence>
<evidence type="ECO:0000313" key="2">
    <source>
        <dbReference type="Proteomes" id="UP001528920"/>
    </source>
</evidence>
<dbReference type="Proteomes" id="UP001528920">
    <property type="component" value="Unassembled WGS sequence"/>
</dbReference>
<organism evidence="1 2">
    <name type="scientific">Paralabilibaculum antarcticum</name>
    <dbReference type="NCBI Taxonomy" id="2912572"/>
    <lineage>
        <taxon>Bacteria</taxon>
        <taxon>Pseudomonadati</taxon>
        <taxon>Bacteroidota</taxon>
        <taxon>Bacteroidia</taxon>
        <taxon>Marinilabiliales</taxon>
        <taxon>Marinifilaceae</taxon>
        <taxon>Paralabilibaculum</taxon>
    </lineage>
</organism>
<comment type="caution">
    <text evidence="1">The sequence shown here is derived from an EMBL/GenBank/DDBJ whole genome shotgun (WGS) entry which is preliminary data.</text>
</comment>
<reference evidence="1 2" key="1">
    <citation type="submission" date="2022-01" db="EMBL/GenBank/DDBJ databases">
        <title>Labilibaculum sp. nov, a marine bacterium isolated from Antarctica.</title>
        <authorList>
            <person name="Dai W."/>
        </authorList>
    </citation>
    <scope>NUCLEOTIDE SEQUENCE [LARGE SCALE GENOMIC DNA]</scope>
    <source>
        <strain evidence="1 2">DW002</strain>
    </source>
</reference>
<dbReference type="Gene3D" id="3.90.226.10">
    <property type="entry name" value="2-enoyl-CoA Hydratase, Chain A, domain 1"/>
    <property type="match status" value="1"/>
</dbReference>
<keyword evidence="2" id="KW-1185">Reference proteome</keyword>